<dbReference type="EMBL" id="JAKOGG010000008">
    <property type="protein sequence ID" value="MCS4557253.1"/>
    <property type="molecule type" value="Genomic_DNA"/>
</dbReference>
<evidence type="ECO:0000256" key="2">
    <source>
        <dbReference type="ARBA" id="ARBA00022729"/>
    </source>
</evidence>
<comment type="caution">
    <text evidence="4">The sequence shown here is derived from an EMBL/GenBank/DDBJ whole genome shotgun (WGS) entry which is preliminary data.</text>
</comment>
<evidence type="ECO:0000313" key="4">
    <source>
        <dbReference type="EMBL" id="MCS4557253.1"/>
    </source>
</evidence>
<dbReference type="InterPro" id="IPR018635">
    <property type="entry name" value="UPF0319"/>
</dbReference>
<accession>A0ABT2FLQ0</accession>
<keyword evidence="5" id="KW-1185">Reference proteome</keyword>
<keyword evidence="2 3" id="KW-0732">Signal</keyword>
<evidence type="ECO:0000256" key="3">
    <source>
        <dbReference type="SAM" id="SignalP"/>
    </source>
</evidence>
<dbReference type="Proteomes" id="UP001201549">
    <property type="component" value="Unassembled WGS sequence"/>
</dbReference>
<dbReference type="RefSeq" id="WP_238896735.1">
    <property type="nucleotide sequence ID" value="NZ_JAKOGG010000008.1"/>
</dbReference>
<name>A0ABT2FLQ0_9GAMM</name>
<dbReference type="PANTHER" id="PTHR38108:SF1">
    <property type="entry name" value="UPF0319 PROTEIN YCCT"/>
    <property type="match status" value="1"/>
</dbReference>
<feature type="signal peptide" evidence="3">
    <location>
        <begin position="1"/>
        <end position="26"/>
    </location>
</feature>
<evidence type="ECO:0000313" key="5">
    <source>
        <dbReference type="Proteomes" id="UP001201549"/>
    </source>
</evidence>
<reference evidence="5" key="1">
    <citation type="submission" date="2023-07" db="EMBL/GenBank/DDBJ databases">
        <title>Shewanella mangrovi sp. nov., an acetaldehyde- degrading bacterium isolated from mangrove sediment.</title>
        <authorList>
            <person name="Liu Y."/>
        </authorList>
    </citation>
    <scope>NUCLEOTIDE SEQUENCE [LARGE SCALE GENOMIC DNA]</scope>
    <source>
        <strain evidence="5">C32</strain>
    </source>
</reference>
<dbReference type="Pfam" id="PF09829">
    <property type="entry name" value="DUF2057"/>
    <property type="match status" value="1"/>
</dbReference>
<gene>
    <name evidence="4" type="ORF">L9G74_12435</name>
</gene>
<organism evidence="4 5">
    <name type="scientific">Shewanella electrica</name>
    <dbReference type="NCBI Taxonomy" id="515560"/>
    <lineage>
        <taxon>Bacteria</taxon>
        <taxon>Pseudomonadati</taxon>
        <taxon>Pseudomonadota</taxon>
        <taxon>Gammaproteobacteria</taxon>
        <taxon>Alteromonadales</taxon>
        <taxon>Shewanellaceae</taxon>
        <taxon>Shewanella</taxon>
    </lineage>
</organism>
<sequence length="146" mass="15324">MCISLTKTVIAASLTLTAVVAPLASAATLKVPDSIEISSIDGQAVSPLANINLSAGDHLITLKYNDYFSAYADDSGDWVSSKTLFAHIKVGDQAQLTLATPVIQNAADARAFVKQPQLQLTDNQGGSATVQLQSQAALLTQLLARR</sequence>
<feature type="chain" id="PRO_5045603305" evidence="3">
    <location>
        <begin position="27"/>
        <end position="146"/>
    </location>
</feature>
<protein>
    <submittedName>
        <fullName evidence="4">DUF2057 domain-containing protein</fullName>
    </submittedName>
</protein>
<comment type="similarity">
    <text evidence="1">Belongs to the UPF0319 family.</text>
</comment>
<proteinExistence type="inferred from homology"/>
<evidence type="ECO:0000256" key="1">
    <source>
        <dbReference type="ARBA" id="ARBA00008490"/>
    </source>
</evidence>
<dbReference type="PANTHER" id="PTHR38108">
    <property type="entry name" value="UPF0319 PROTEIN YCCT"/>
    <property type="match status" value="1"/>
</dbReference>